<dbReference type="InterPro" id="IPR019191">
    <property type="entry name" value="Essential_protein_Yae1_N"/>
</dbReference>
<evidence type="ECO:0000259" key="5">
    <source>
        <dbReference type="Pfam" id="PF09811"/>
    </source>
</evidence>
<dbReference type="OMA" id="VKKQTVW"/>
<protein>
    <submittedName>
        <fullName evidence="6">YAE1 maturation factor of ABCE1</fullName>
    </submittedName>
</protein>
<dbReference type="Pfam" id="PF09811">
    <property type="entry name" value="Yae1_N"/>
    <property type="match status" value="1"/>
</dbReference>
<reference evidence="6" key="2">
    <citation type="submission" date="2025-09" db="UniProtKB">
        <authorList>
            <consortium name="Ensembl"/>
        </authorList>
    </citation>
    <scope>IDENTIFICATION</scope>
</reference>
<dbReference type="PANTHER" id="PTHR18829">
    <property type="entry name" value="PROTEIN YAE1 HOMOLOG"/>
    <property type="match status" value="1"/>
</dbReference>
<evidence type="ECO:0000256" key="3">
    <source>
        <dbReference type="ARBA" id="ARBA00022490"/>
    </source>
</evidence>
<dbReference type="GO" id="GO:0051604">
    <property type="term" value="P:protein maturation"/>
    <property type="evidence" value="ECO:0007669"/>
    <property type="project" value="Ensembl"/>
</dbReference>
<dbReference type="GO" id="GO:0005737">
    <property type="term" value="C:cytoplasm"/>
    <property type="evidence" value="ECO:0007669"/>
    <property type="project" value="UniProtKB-SubCell"/>
</dbReference>
<organism evidence="6 7">
    <name type="scientific">Sphenodon punctatus</name>
    <name type="common">Tuatara</name>
    <name type="synonym">Hatteria punctata</name>
    <dbReference type="NCBI Taxonomy" id="8508"/>
    <lineage>
        <taxon>Eukaryota</taxon>
        <taxon>Metazoa</taxon>
        <taxon>Chordata</taxon>
        <taxon>Craniata</taxon>
        <taxon>Vertebrata</taxon>
        <taxon>Euteleostomi</taxon>
        <taxon>Lepidosauria</taxon>
        <taxon>Sphenodontia</taxon>
        <taxon>Sphenodontidae</taxon>
        <taxon>Sphenodon</taxon>
    </lineage>
</organism>
<keyword evidence="4" id="KW-0539">Nucleus</keyword>
<evidence type="ECO:0000313" key="6">
    <source>
        <dbReference type="Ensembl" id="ENSSPUP00000018513.1"/>
    </source>
</evidence>
<name>A0A8D0HFC5_SPHPU</name>
<keyword evidence="3" id="KW-0963">Cytoplasm</keyword>
<evidence type="ECO:0000256" key="4">
    <source>
        <dbReference type="ARBA" id="ARBA00023242"/>
    </source>
</evidence>
<dbReference type="GeneTree" id="ENSGT00390000011176"/>
<evidence type="ECO:0000313" key="7">
    <source>
        <dbReference type="Proteomes" id="UP000694392"/>
    </source>
</evidence>
<dbReference type="Ensembl" id="ENSSPUT00000019725.1">
    <property type="protein sequence ID" value="ENSSPUP00000018513.1"/>
    <property type="gene ID" value="ENSSPUG00000014295.1"/>
</dbReference>
<dbReference type="AlphaFoldDB" id="A0A8D0HFC5"/>
<feature type="domain" description="Essential protein Yae1 N-terminal" evidence="5">
    <location>
        <begin position="41"/>
        <end position="79"/>
    </location>
</feature>
<dbReference type="InterPro" id="IPR038881">
    <property type="entry name" value="Yae1-like"/>
</dbReference>
<dbReference type="Proteomes" id="UP000694392">
    <property type="component" value="Unplaced"/>
</dbReference>
<keyword evidence="7" id="KW-1185">Reference proteome</keyword>
<comment type="subcellular location">
    <subcellularLocation>
        <location evidence="2">Cytoplasm</location>
    </subcellularLocation>
    <subcellularLocation>
        <location evidence="1">Nucleus</location>
    </subcellularLocation>
</comment>
<evidence type="ECO:0000256" key="2">
    <source>
        <dbReference type="ARBA" id="ARBA00004496"/>
    </source>
</evidence>
<accession>A0A8D0HFC5</accession>
<dbReference type="PANTHER" id="PTHR18829:SF0">
    <property type="entry name" value="PROTEIN YAE1 HOMOLOG"/>
    <property type="match status" value="1"/>
</dbReference>
<proteinExistence type="predicted"/>
<evidence type="ECO:0000256" key="1">
    <source>
        <dbReference type="ARBA" id="ARBA00004123"/>
    </source>
</evidence>
<gene>
    <name evidence="6" type="primary">YAE1</name>
</gene>
<sequence length="225" mass="25599">MSWVQVVLSQLNEDVFDENVDEMDLLQKEWKNTMEKRIKEGYTDGAEAGKVIALQQGFNQGYKQGAEMMMPCGQLRGTLNALLSWCHFNEADSTVLSKINNLLDAVAKYEKHLHKQLNSLHQQPHLGDLLHSVEDMDISPALPTEEQFDESTIDKLCENDAGFNEKCCRNSSEVDSTKAEYCRRTKKQEDSEKPTLTLIKEHTVSLLEQLGLTLDMLQHIQELEG</sequence>
<dbReference type="GO" id="GO:0005634">
    <property type="term" value="C:nucleus"/>
    <property type="evidence" value="ECO:0007669"/>
    <property type="project" value="UniProtKB-SubCell"/>
</dbReference>
<reference evidence="6" key="1">
    <citation type="submission" date="2025-08" db="UniProtKB">
        <authorList>
            <consortium name="Ensembl"/>
        </authorList>
    </citation>
    <scope>IDENTIFICATION</scope>
</reference>